<reference evidence="2 3" key="1">
    <citation type="journal article" date="2019" name="Nat. Med.">
        <title>A library of human gut bacterial isolates paired with longitudinal multiomics data enables mechanistic microbiome research.</title>
        <authorList>
            <person name="Poyet M."/>
            <person name="Groussin M."/>
            <person name="Gibbons S.M."/>
            <person name="Avila-Pacheco J."/>
            <person name="Jiang X."/>
            <person name="Kearney S.M."/>
            <person name="Perrotta A.R."/>
            <person name="Berdy B."/>
            <person name="Zhao S."/>
            <person name="Lieberman T.D."/>
            <person name="Swanson P.K."/>
            <person name="Smith M."/>
            <person name="Roesemann S."/>
            <person name="Alexander J.E."/>
            <person name="Rich S.A."/>
            <person name="Livny J."/>
            <person name="Vlamakis H."/>
            <person name="Clish C."/>
            <person name="Bullock K."/>
            <person name="Deik A."/>
            <person name="Scott J."/>
            <person name="Pierce K.A."/>
            <person name="Xavier R.J."/>
            <person name="Alm E.J."/>
        </authorList>
    </citation>
    <scope>NUCLEOTIDE SEQUENCE [LARGE SCALE GENOMIC DNA]</scope>
    <source>
        <strain evidence="2 3">BIOML-A19</strain>
    </source>
</reference>
<name>A0A7J5GU16_BACUN</name>
<evidence type="ECO:0000313" key="3">
    <source>
        <dbReference type="Proteomes" id="UP000487221"/>
    </source>
</evidence>
<evidence type="ECO:0000256" key="1">
    <source>
        <dbReference type="SAM" id="SignalP"/>
    </source>
</evidence>
<proteinExistence type="predicted"/>
<keyword evidence="1" id="KW-0732">Signal</keyword>
<accession>A0A7J5GU16</accession>
<comment type="caution">
    <text evidence="2">The sequence shown here is derived from an EMBL/GenBank/DDBJ whole genome shotgun (WGS) entry which is preliminary data.</text>
</comment>
<dbReference type="RefSeq" id="WP_151875941.1">
    <property type="nucleotide sequence ID" value="NZ_WCTY01000036.1"/>
</dbReference>
<dbReference type="Proteomes" id="UP000487221">
    <property type="component" value="Unassembled WGS sequence"/>
</dbReference>
<gene>
    <name evidence="2" type="ORF">GAQ44_17490</name>
</gene>
<dbReference type="PROSITE" id="PS51257">
    <property type="entry name" value="PROKAR_LIPOPROTEIN"/>
    <property type="match status" value="1"/>
</dbReference>
<organism evidence="2 3">
    <name type="scientific">Bacteroides uniformis</name>
    <dbReference type="NCBI Taxonomy" id="820"/>
    <lineage>
        <taxon>Bacteria</taxon>
        <taxon>Pseudomonadati</taxon>
        <taxon>Bacteroidota</taxon>
        <taxon>Bacteroidia</taxon>
        <taxon>Bacteroidales</taxon>
        <taxon>Bacteroidaceae</taxon>
        <taxon>Bacteroides</taxon>
    </lineage>
</organism>
<evidence type="ECO:0000313" key="2">
    <source>
        <dbReference type="EMBL" id="KAB4181012.1"/>
    </source>
</evidence>
<feature type="chain" id="PRO_5029836025" evidence="1">
    <location>
        <begin position="22"/>
        <end position="462"/>
    </location>
</feature>
<dbReference type="AlphaFoldDB" id="A0A7J5GU16"/>
<sequence length="462" mass="51576">MKLYNIFSLLTVATAMSFFTACEPDYTVIKIKAVPPVVENFTLENGQIVYGQTPKGTLSIVDPEYNLKEVKIDVIVEGTKVFTETIEEIGSTELDYSLAELGEILPFEPNVTDKLGVISVTATNVKLKTIQEEFDFTMKRPAFDNLYAYVNGIEYVLESLDGVLYTIDLTTPLVNGVTGYIYSEIGQQGLRWGYDIAEQSVSLDAADPIPFVDSENADGNVTFISFDVVKFQPAPQEKFLGVNGVNFVSSKDENVVWAKNVSVEPQSMVEATLFDLDKVTFDPDFFQLVDENKLKYIGRSTNVNLYYNTEMQFVFVESDENPFHAYVDYPNSNTVILGYGVACPGASAWTPGWDFNNGIAFRKVSTSEGDLVFTQTIIVDGGYTQFNFYSGDDWGYPVSAEHVTFLDNEFHSYEEEGKPGNFAIEQTAFDNSKWYIYKIVYTVNSEGTAGTFSATKIKEVSK</sequence>
<protein>
    <submittedName>
        <fullName evidence="2">DUF5125 domain-containing protein</fullName>
    </submittedName>
</protein>
<dbReference type="EMBL" id="WCTY01000036">
    <property type="protein sequence ID" value="KAB4181012.1"/>
    <property type="molecule type" value="Genomic_DNA"/>
</dbReference>
<feature type="signal peptide" evidence="1">
    <location>
        <begin position="1"/>
        <end position="21"/>
    </location>
</feature>